<keyword evidence="2" id="KW-1185">Reference proteome</keyword>
<accession>A0A4Z1AHM3</accession>
<proteinExistence type="predicted"/>
<dbReference type="OrthoDB" id="346018at2"/>
<evidence type="ECO:0000313" key="2">
    <source>
        <dbReference type="Proteomes" id="UP000297241"/>
    </source>
</evidence>
<name>A0A4Z1AHM3_9LEPT</name>
<protein>
    <submittedName>
        <fullName evidence="1">Uncharacterized protein</fullName>
    </submittedName>
</protein>
<sequence>MLPLRSWIASATTRSGYATFASITALAEQTRAVVNVGTPWSFRRNGKIHNIELSSFFRKVAI</sequence>
<organism evidence="1 2">
    <name type="scientific">Leptospira dzoumogneensis</name>
    <dbReference type="NCBI Taxonomy" id="2484904"/>
    <lineage>
        <taxon>Bacteria</taxon>
        <taxon>Pseudomonadati</taxon>
        <taxon>Spirochaetota</taxon>
        <taxon>Spirochaetia</taxon>
        <taxon>Leptospirales</taxon>
        <taxon>Leptospiraceae</taxon>
        <taxon>Leptospira</taxon>
    </lineage>
</organism>
<evidence type="ECO:0000313" key="1">
    <source>
        <dbReference type="EMBL" id="TGN02991.1"/>
    </source>
</evidence>
<dbReference type="Proteomes" id="UP000297241">
    <property type="component" value="Unassembled WGS sequence"/>
</dbReference>
<comment type="caution">
    <text evidence="1">The sequence shown here is derived from an EMBL/GenBank/DDBJ whole genome shotgun (WGS) entry which is preliminary data.</text>
</comment>
<dbReference type="AlphaFoldDB" id="A0A4Z1AHM3"/>
<reference evidence="1" key="1">
    <citation type="journal article" date="2019" name="PLoS Negl. Trop. Dis.">
        <title>Revisiting the worldwide diversity of Leptospira species in the environment.</title>
        <authorList>
            <person name="Vincent A.T."/>
            <person name="Schiettekatte O."/>
            <person name="Bourhy P."/>
            <person name="Veyrier F.J."/>
            <person name="Picardeau M."/>
        </authorList>
    </citation>
    <scope>NUCLEOTIDE SEQUENCE [LARGE SCALE GENOMIC DNA]</scope>
    <source>
        <strain evidence="1">201601113</strain>
    </source>
</reference>
<gene>
    <name evidence="1" type="ORF">EHR06_03000</name>
</gene>
<dbReference type="EMBL" id="RQHS01000005">
    <property type="protein sequence ID" value="TGN02991.1"/>
    <property type="molecule type" value="Genomic_DNA"/>
</dbReference>